<dbReference type="EMBL" id="HBUF01344566">
    <property type="protein sequence ID" value="CAG6707875.1"/>
    <property type="molecule type" value="Transcribed_RNA"/>
</dbReference>
<name>A0A8D8RX97_9HEMI</name>
<evidence type="ECO:0000256" key="1">
    <source>
        <dbReference type="SAM" id="SignalP"/>
    </source>
</evidence>
<accession>A0A8D8RX97</accession>
<protein>
    <submittedName>
        <fullName evidence="2">Uncharacterized protein</fullName>
    </submittedName>
</protein>
<dbReference type="EMBL" id="HBUF01531683">
    <property type="protein sequence ID" value="CAG6752024.1"/>
    <property type="molecule type" value="Transcribed_RNA"/>
</dbReference>
<sequence>MTRDQLFLLLLILIPCLQIVQVVTAIKEVFNSEILAKVRAGEEFTISTASTIKDKNARNINFVWKATRPATTKEYRHQSKEEIFDALVFSFSDKNFRSNWFSAMRRGWPALIQELQATGPEPFMKKRTMDDKWFVGDVGMERWKEVVKYLKDLTQEEKMYFIDKVASTIDKMDEKPPDLF</sequence>
<feature type="chain" id="PRO_5036261909" evidence="1">
    <location>
        <begin position="26"/>
        <end position="180"/>
    </location>
</feature>
<dbReference type="EMBL" id="HBUF01531684">
    <property type="protein sequence ID" value="CAG6752029.1"/>
    <property type="molecule type" value="Transcribed_RNA"/>
</dbReference>
<keyword evidence="1" id="KW-0732">Signal</keyword>
<dbReference type="EMBL" id="HBUF01184053">
    <property type="protein sequence ID" value="CAG6656112.1"/>
    <property type="molecule type" value="Transcribed_RNA"/>
</dbReference>
<proteinExistence type="predicted"/>
<dbReference type="EMBL" id="HBUF01184054">
    <property type="protein sequence ID" value="CAG6656116.1"/>
    <property type="molecule type" value="Transcribed_RNA"/>
</dbReference>
<evidence type="ECO:0000313" key="2">
    <source>
        <dbReference type="EMBL" id="CAG6656112.1"/>
    </source>
</evidence>
<dbReference type="EMBL" id="HBUF01344567">
    <property type="protein sequence ID" value="CAG6707879.1"/>
    <property type="molecule type" value="Transcribed_RNA"/>
</dbReference>
<feature type="signal peptide" evidence="1">
    <location>
        <begin position="1"/>
        <end position="25"/>
    </location>
</feature>
<reference evidence="2" key="1">
    <citation type="submission" date="2021-05" db="EMBL/GenBank/DDBJ databases">
        <authorList>
            <person name="Alioto T."/>
            <person name="Alioto T."/>
            <person name="Gomez Garrido J."/>
        </authorList>
    </citation>
    <scope>NUCLEOTIDE SEQUENCE</scope>
</reference>
<dbReference type="AlphaFoldDB" id="A0A8D8RX97"/>
<organism evidence="2">
    <name type="scientific">Cacopsylla melanoneura</name>
    <dbReference type="NCBI Taxonomy" id="428564"/>
    <lineage>
        <taxon>Eukaryota</taxon>
        <taxon>Metazoa</taxon>
        <taxon>Ecdysozoa</taxon>
        <taxon>Arthropoda</taxon>
        <taxon>Hexapoda</taxon>
        <taxon>Insecta</taxon>
        <taxon>Pterygota</taxon>
        <taxon>Neoptera</taxon>
        <taxon>Paraneoptera</taxon>
        <taxon>Hemiptera</taxon>
        <taxon>Sternorrhyncha</taxon>
        <taxon>Psylloidea</taxon>
        <taxon>Psyllidae</taxon>
        <taxon>Psyllinae</taxon>
        <taxon>Cacopsylla</taxon>
    </lineage>
</organism>